<dbReference type="Pfam" id="PF00370">
    <property type="entry name" value="FGGY_N"/>
    <property type="match status" value="1"/>
</dbReference>
<dbReference type="InterPro" id="IPR018485">
    <property type="entry name" value="FGGY_C"/>
</dbReference>
<dbReference type="EMBL" id="CP065856">
    <property type="protein sequence ID" value="QPV63280.1"/>
    <property type="molecule type" value="Genomic_DNA"/>
</dbReference>
<reference evidence="6 7" key="1">
    <citation type="submission" date="2020-12" db="EMBL/GenBank/DDBJ databases">
        <title>Halosimplex halophilum sp. nov. and Halosimplex salinum sp. nov., two new members of the genus Halosimplex.</title>
        <authorList>
            <person name="Cui H.L."/>
        </authorList>
    </citation>
    <scope>NUCLEOTIDE SEQUENCE [LARGE SCALE GENOMIC DNA]</scope>
    <source>
        <strain evidence="6 7">YGH94</strain>
    </source>
</reference>
<dbReference type="Gene3D" id="3.30.420.40">
    <property type="match status" value="2"/>
</dbReference>
<evidence type="ECO:0000313" key="6">
    <source>
        <dbReference type="EMBL" id="QPV63280.1"/>
    </source>
</evidence>
<evidence type="ECO:0000259" key="5">
    <source>
        <dbReference type="Pfam" id="PF02782"/>
    </source>
</evidence>
<evidence type="ECO:0000256" key="2">
    <source>
        <dbReference type="ARBA" id="ARBA00022777"/>
    </source>
</evidence>
<dbReference type="OrthoDB" id="26592at2157"/>
<dbReference type="RefSeq" id="WP_198062070.1">
    <property type="nucleotide sequence ID" value="NZ_CP065856.1"/>
</dbReference>
<accession>A0A7T3FYZ0</accession>
<dbReference type="Proteomes" id="UP000595001">
    <property type="component" value="Chromosome"/>
</dbReference>
<dbReference type="CDD" id="cd07802">
    <property type="entry name" value="ASKHA_NBD_FGGY_EcLyxK-like"/>
    <property type="match status" value="1"/>
</dbReference>
<dbReference type="InterPro" id="IPR018484">
    <property type="entry name" value="FGGY_N"/>
</dbReference>
<dbReference type="Pfam" id="PF02782">
    <property type="entry name" value="FGGY_C"/>
    <property type="match status" value="1"/>
</dbReference>
<dbReference type="KEGG" id="hlt:I7X12_01200"/>
<sequence length="504" mass="52310">MSEPLLLGVDAGLTNVKAVAFDRSGTAVAGSSTDTPGRSPAPGRDEQDHDDLWAAAVDVIDSVLAEGAVDSEAVAGVGLSGHGHGLYALDEAGDPVCGVKSTDDRGAAVLDAWAADGRLDEAADLLGWRPFGADPYCLLGWFDRERPAVAERIDTVLFCKDVLANRLTGARSTDAMDGSALVPPDGDTEAVLDALDLDEYAGAVPDVIDSTDACGTVTADATAETGLPEGVPVAAGLHDVGACALGAGVTGPGEATVILGTWGQSVVVTDGPDAGSGGLPRRYLDGWLRYRGTRAGAACLDWFVDEFGDEWRAEADERGVDPYEVYEERAASVPAGAEGVLFHPYLNGSTDHPEARGGFYGLDLDASRDRMLRAVYDGVATALALGVEDFDVAVDDLRVSGGGAQSHLWTRTFADLLDDTVRVPDGTEMGARGAAVCGGVAAGVYADVDGAVAETVGIQRRHDPDSERAERYRTVAAAFEEARDAMGPAWGTLMRLSGQRGGRE</sequence>
<dbReference type="GO" id="GO:0005975">
    <property type="term" value="P:carbohydrate metabolic process"/>
    <property type="evidence" value="ECO:0007669"/>
    <property type="project" value="InterPro"/>
</dbReference>
<dbReference type="GeneID" id="60587067"/>
<name>A0A7T3FYZ0_9EURY</name>
<protein>
    <submittedName>
        <fullName evidence="6">Carbohydrate kinase</fullName>
    </submittedName>
</protein>
<feature type="domain" description="Carbohydrate kinase FGGY C-terminal" evidence="5">
    <location>
        <begin position="256"/>
        <end position="442"/>
    </location>
</feature>
<keyword evidence="7" id="KW-1185">Reference proteome</keyword>
<dbReference type="GO" id="GO:0016301">
    <property type="term" value="F:kinase activity"/>
    <property type="evidence" value="ECO:0007669"/>
    <property type="project" value="UniProtKB-KW"/>
</dbReference>
<feature type="domain" description="Carbohydrate kinase FGGY N-terminal" evidence="4">
    <location>
        <begin position="6"/>
        <end position="246"/>
    </location>
</feature>
<organism evidence="6 7">
    <name type="scientific">Halosimplex litoreum</name>
    <dbReference type="NCBI Taxonomy" id="1198301"/>
    <lineage>
        <taxon>Archaea</taxon>
        <taxon>Methanobacteriati</taxon>
        <taxon>Methanobacteriota</taxon>
        <taxon>Stenosarchaea group</taxon>
        <taxon>Halobacteria</taxon>
        <taxon>Halobacteriales</taxon>
        <taxon>Haloarculaceae</taxon>
        <taxon>Halosimplex</taxon>
    </lineage>
</organism>
<dbReference type="PANTHER" id="PTHR43095:SF3">
    <property type="entry name" value="L-XYLULOSE_3-KETO-L-GULONATE KINASE"/>
    <property type="match status" value="1"/>
</dbReference>
<dbReference type="AlphaFoldDB" id="A0A7T3FYZ0"/>
<dbReference type="InterPro" id="IPR050406">
    <property type="entry name" value="FGGY_Carb_Kinase"/>
</dbReference>
<keyword evidence="2 6" id="KW-0418">Kinase</keyword>
<evidence type="ECO:0000256" key="1">
    <source>
        <dbReference type="ARBA" id="ARBA00022679"/>
    </source>
</evidence>
<keyword evidence="1" id="KW-0808">Transferase</keyword>
<dbReference type="PIRSF" id="PIRSF000538">
    <property type="entry name" value="GlpK"/>
    <property type="match status" value="1"/>
</dbReference>
<feature type="region of interest" description="Disordered" evidence="3">
    <location>
        <begin position="26"/>
        <end position="48"/>
    </location>
</feature>
<evidence type="ECO:0000313" key="7">
    <source>
        <dbReference type="Proteomes" id="UP000595001"/>
    </source>
</evidence>
<dbReference type="InterPro" id="IPR000577">
    <property type="entry name" value="Carb_kinase_FGGY"/>
</dbReference>
<dbReference type="InterPro" id="IPR043129">
    <property type="entry name" value="ATPase_NBD"/>
</dbReference>
<dbReference type="PANTHER" id="PTHR43095">
    <property type="entry name" value="SUGAR KINASE"/>
    <property type="match status" value="1"/>
</dbReference>
<proteinExistence type="predicted"/>
<evidence type="ECO:0000259" key="4">
    <source>
        <dbReference type="Pfam" id="PF00370"/>
    </source>
</evidence>
<gene>
    <name evidence="6" type="ORF">I7X12_01200</name>
</gene>
<evidence type="ECO:0000256" key="3">
    <source>
        <dbReference type="SAM" id="MobiDB-lite"/>
    </source>
</evidence>
<dbReference type="SUPFAM" id="SSF53067">
    <property type="entry name" value="Actin-like ATPase domain"/>
    <property type="match status" value="2"/>
</dbReference>